<sequence>MGGLNLEVFKFGTYVMFPIGIMYYFGTNLDDRFAVSGFWPKPEECNKLPRDREEIKAEYERIVARQKLRLARKVEEQRRFAEAHPELHEQQQQQHQPQQNES</sequence>
<protein>
    <recommendedName>
        <fullName evidence="12">Mitochondrial cytochrome c oxidase assembly factor</fullName>
    </recommendedName>
</protein>
<evidence type="ECO:0000256" key="3">
    <source>
        <dbReference type="ARBA" id="ARBA00022692"/>
    </source>
</evidence>
<dbReference type="EMBL" id="JAGMUV010000002">
    <property type="protein sequence ID" value="KAH7170559.1"/>
    <property type="molecule type" value="Genomic_DNA"/>
</dbReference>
<dbReference type="PANTHER" id="PTHR33968">
    <property type="entry name" value="PROTEIN PET100 HOMOLOG, MITOCHONDRIAL"/>
    <property type="match status" value="1"/>
</dbReference>
<dbReference type="Pfam" id="PF09803">
    <property type="entry name" value="Pet100"/>
    <property type="match status" value="1"/>
</dbReference>
<keyword evidence="3" id="KW-0812">Transmembrane</keyword>
<feature type="region of interest" description="Disordered" evidence="9">
    <location>
        <begin position="79"/>
        <end position="102"/>
    </location>
</feature>
<evidence type="ECO:0000256" key="6">
    <source>
        <dbReference type="ARBA" id="ARBA00023128"/>
    </source>
</evidence>
<evidence type="ECO:0000313" key="10">
    <source>
        <dbReference type="EMBL" id="KAH7170559.1"/>
    </source>
</evidence>
<evidence type="ECO:0008006" key="12">
    <source>
        <dbReference type="Google" id="ProtNLM"/>
    </source>
</evidence>
<evidence type="ECO:0000256" key="4">
    <source>
        <dbReference type="ARBA" id="ARBA00022946"/>
    </source>
</evidence>
<comment type="similarity">
    <text evidence="8">Belongs to the PET100 family.</text>
</comment>
<keyword evidence="7" id="KW-0472">Membrane</keyword>
<dbReference type="GO" id="GO:0051082">
    <property type="term" value="F:unfolded protein binding"/>
    <property type="evidence" value="ECO:0007669"/>
    <property type="project" value="TreeGrafter"/>
</dbReference>
<dbReference type="PANTHER" id="PTHR33968:SF1">
    <property type="entry name" value="PROTEIN PET100 HOMOLOG, MITOCHONDRIAL"/>
    <property type="match status" value="1"/>
</dbReference>
<comment type="caution">
    <text evidence="10">The sequence shown here is derived from an EMBL/GenBank/DDBJ whole genome shotgun (WGS) entry which is preliminary data.</text>
</comment>
<keyword evidence="11" id="KW-1185">Reference proteome</keyword>
<dbReference type="GO" id="GO:0033617">
    <property type="term" value="P:mitochondrial respiratory chain complex IV assembly"/>
    <property type="evidence" value="ECO:0007669"/>
    <property type="project" value="InterPro"/>
</dbReference>
<accession>A0A9P9FQL5</accession>
<feature type="compositionally biased region" description="Low complexity" evidence="9">
    <location>
        <begin position="90"/>
        <end position="102"/>
    </location>
</feature>
<evidence type="ECO:0000256" key="5">
    <source>
        <dbReference type="ARBA" id="ARBA00022989"/>
    </source>
</evidence>
<keyword evidence="5" id="KW-1133">Transmembrane helix</keyword>
<evidence type="ECO:0000256" key="2">
    <source>
        <dbReference type="ARBA" id="ARBA00004325"/>
    </source>
</evidence>
<organism evidence="10 11">
    <name type="scientific">Dactylonectria macrodidyma</name>
    <dbReference type="NCBI Taxonomy" id="307937"/>
    <lineage>
        <taxon>Eukaryota</taxon>
        <taxon>Fungi</taxon>
        <taxon>Dikarya</taxon>
        <taxon>Ascomycota</taxon>
        <taxon>Pezizomycotina</taxon>
        <taxon>Sordariomycetes</taxon>
        <taxon>Hypocreomycetidae</taxon>
        <taxon>Hypocreales</taxon>
        <taxon>Nectriaceae</taxon>
        <taxon>Dactylonectria</taxon>
    </lineage>
</organism>
<evidence type="ECO:0000256" key="9">
    <source>
        <dbReference type="SAM" id="MobiDB-lite"/>
    </source>
</evidence>
<evidence type="ECO:0000256" key="1">
    <source>
        <dbReference type="ARBA" id="ARBA00004167"/>
    </source>
</evidence>
<reference evidence="10" key="1">
    <citation type="journal article" date="2021" name="Nat. Commun.">
        <title>Genetic determinants of endophytism in the Arabidopsis root mycobiome.</title>
        <authorList>
            <person name="Mesny F."/>
            <person name="Miyauchi S."/>
            <person name="Thiergart T."/>
            <person name="Pickel B."/>
            <person name="Atanasova L."/>
            <person name="Karlsson M."/>
            <person name="Huettel B."/>
            <person name="Barry K.W."/>
            <person name="Haridas S."/>
            <person name="Chen C."/>
            <person name="Bauer D."/>
            <person name="Andreopoulos W."/>
            <person name="Pangilinan J."/>
            <person name="LaButti K."/>
            <person name="Riley R."/>
            <person name="Lipzen A."/>
            <person name="Clum A."/>
            <person name="Drula E."/>
            <person name="Henrissat B."/>
            <person name="Kohler A."/>
            <person name="Grigoriev I.V."/>
            <person name="Martin F.M."/>
            <person name="Hacquard S."/>
        </authorList>
    </citation>
    <scope>NUCLEOTIDE SEQUENCE</scope>
    <source>
        <strain evidence="10">MPI-CAGE-AT-0147</strain>
    </source>
</reference>
<dbReference type="Proteomes" id="UP000738349">
    <property type="component" value="Unassembled WGS sequence"/>
</dbReference>
<evidence type="ECO:0000256" key="8">
    <source>
        <dbReference type="ARBA" id="ARBA00038077"/>
    </source>
</evidence>
<name>A0A9P9FQL5_9HYPO</name>
<keyword evidence="6" id="KW-0496">Mitochondrion</keyword>
<dbReference type="AlphaFoldDB" id="A0A9P9FQL5"/>
<proteinExistence type="inferred from homology"/>
<gene>
    <name evidence="10" type="ORF">EDB81DRAFT_170318</name>
</gene>
<comment type="subcellular location">
    <subcellularLocation>
        <location evidence="1">Membrane</location>
        <topology evidence="1">Single-pass membrane protein</topology>
    </subcellularLocation>
    <subcellularLocation>
        <location evidence="2">Mitochondrion membrane</location>
    </subcellularLocation>
</comment>
<keyword evidence="4" id="KW-0809">Transit peptide</keyword>
<feature type="compositionally biased region" description="Basic and acidic residues" evidence="9">
    <location>
        <begin position="79"/>
        <end position="89"/>
    </location>
</feature>
<dbReference type="InterPro" id="IPR018625">
    <property type="entry name" value="Pet100"/>
</dbReference>
<evidence type="ECO:0000256" key="7">
    <source>
        <dbReference type="ARBA" id="ARBA00023136"/>
    </source>
</evidence>
<evidence type="ECO:0000313" key="11">
    <source>
        <dbReference type="Proteomes" id="UP000738349"/>
    </source>
</evidence>
<dbReference type="GO" id="GO:0005743">
    <property type="term" value="C:mitochondrial inner membrane"/>
    <property type="evidence" value="ECO:0007669"/>
    <property type="project" value="TreeGrafter"/>
</dbReference>
<dbReference type="OrthoDB" id="18175at2759"/>